<protein>
    <submittedName>
        <fullName evidence="1">Uncharacterized protein</fullName>
    </submittedName>
</protein>
<evidence type="ECO:0000313" key="2">
    <source>
        <dbReference type="Proteomes" id="UP001234581"/>
    </source>
</evidence>
<reference evidence="1 2" key="1">
    <citation type="submission" date="2023-03" db="EMBL/GenBank/DDBJ databases">
        <title>Genome sequence of Lichtheimia ornata CBS 291.66.</title>
        <authorList>
            <person name="Mohabir J.T."/>
            <person name="Shea T.P."/>
            <person name="Kurbessoian T."/>
            <person name="Berby B."/>
            <person name="Fontaine J."/>
            <person name="Livny J."/>
            <person name="Gnirke A."/>
            <person name="Stajich J.E."/>
            <person name="Cuomo C.A."/>
        </authorList>
    </citation>
    <scope>NUCLEOTIDE SEQUENCE [LARGE SCALE GENOMIC DNA]</scope>
    <source>
        <strain evidence="1">CBS 291.66</strain>
    </source>
</reference>
<dbReference type="GeneID" id="83214421"/>
<organism evidence="1 2">
    <name type="scientific">Lichtheimia ornata</name>
    <dbReference type="NCBI Taxonomy" id="688661"/>
    <lineage>
        <taxon>Eukaryota</taxon>
        <taxon>Fungi</taxon>
        <taxon>Fungi incertae sedis</taxon>
        <taxon>Mucoromycota</taxon>
        <taxon>Mucoromycotina</taxon>
        <taxon>Mucoromycetes</taxon>
        <taxon>Mucorales</taxon>
        <taxon>Lichtheimiaceae</taxon>
        <taxon>Lichtheimia</taxon>
    </lineage>
</organism>
<sequence length="123" mass="13916">MSSRVHVFSFSSITRYSGDSWHWQIAFKSIQQLTSRIQVSRAVTCILPTCPQGAFQHVFTLYLLGKLIRNALSMLDDDISGQQEDSGLKKVAHCITGMYGIRSTKEALSINESYMETTVTRHR</sequence>
<proteinExistence type="predicted"/>
<comment type="caution">
    <text evidence="1">The sequence shown here is derived from an EMBL/GenBank/DDBJ whole genome shotgun (WGS) entry which is preliminary data.</text>
</comment>
<evidence type="ECO:0000313" key="1">
    <source>
        <dbReference type="EMBL" id="KAJ8657196.1"/>
    </source>
</evidence>
<gene>
    <name evidence="1" type="ORF">O0I10_007012</name>
</gene>
<keyword evidence="2" id="KW-1185">Reference proteome</keyword>
<dbReference type="AlphaFoldDB" id="A0AAD7V293"/>
<dbReference type="EMBL" id="JARTCD010000033">
    <property type="protein sequence ID" value="KAJ8657196.1"/>
    <property type="molecule type" value="Genomic_DNA"/>
</dbReference>
<accession>A0AAD7V293</accession>
<name>A0AAD7V293_9FUNG</name>
<dbReference type="RefSeq" id="XP_058342109.1">
    <property type="nucleotide sequence ID" value="XM_058487032.1"/>
</dbReference>
<dbReference type="Proteomes" id="UP001234581">
    <property type="component" value="Unassembled WGS sequence"/>
</dbReference>